<dbReference type="Gene3D" id="3.30.40.10">
    <property type="entry name" value="Zinc/RING finger domain, C3HC4 (zinc finger)"/>
    <property type="match status" value="1"/>
</dbReference>
<keyword evidence="3" id="KW-0862">Zinc</keyword>
<reference evidence="7 8" key="1">
    <citation type="submission" date="2020-08" db="EMBL/GenBank/DDBJ databases">
        <title>Plant Genome Project.</title>
        <authorList>
            <person name="Zhang R.-G."/>
        </authorList>
    </citation>
    <scope>NUCLEOTIDE SEQUENCE [LARGE SCALE GENOMIC DNA]</scope>
    <source>
        <tissue evidence="7">Rhizome</tissue>
    </source>
</reference>
<keyword evidence="8" id="KW-1185">Reference proteome</keyword>
<evidence type="ECO:0000256" key="3">
    <source>
        <dbReference type="ARBA" id="ARBA00022833"/>
    </source>
</evidence>
<evidence type="ECO:0000313" key="8">
    <source>
        <dbReference type="Proteomes" id="UP000734854"/>
    </source>
</evidence>
<protein>
    <recommendedName>
        <fullName evidence="6">RING-type domain-containing protein</fullName>
    </recommendedName>
</protein>
<evidence type="ECO:0000256" key="2">
    <source>
        <dbReference type="ARBA" id="ARBA00022771"/>
    </source>
</evidence>
<comment type="caution">
    <text evidence="7">The sequence shown here is derived from an EMBL/GenBank/DDBJ whole genome shotgun (WGS) entry which is preliminary data.</text>
</comment>
<keyword evidence="5" id="KW-0175">Coiled coil</keyword>
<dbReference type="PROSITE" id="PS50089">
    <property type="entry name" value="ZF_RING_2"/>
    <property type="match status" value="1"/>
</dbReference>
<proteinExistence type="predicted"/>
<dbReference type="PIRSF" id="PIRSF036836">
    <property type="entry name" value="RNase_bind_SBP1"/>
    <property type="match status" value="1"/>
</dbReference>
<evidence type="ECO:0000256" key="5">
    <source>
        <dbReference type="SAM" id="Coils"/>
    </source>
</evidence>
<accession>A0A8J5HSQ8</accession>
<feature type="domain" description="RING-type" evidence="6">
    <location>
        <begin position="184"/>
        <end position="219"/>
    </location>
</feature>
<dbReference type="InterPro" id="IPR001841">
    <property type="entry name" value="Znf_RING"/>
</dbReference>
<evidence type="ECO:0000313" key="7">
    <source>
        <dbReference type="EMBL" id="KAG6526434.1"/>
    </source>
</evidence>
<dbReference type="GO" id="GO:0008270">
    <property type="term" value="F:zinc ion binding"/>
    <property type="evidence" value="ECO:0007669"/>
    <property type="project" value="UniProtKB-KW"/>
</dbReference>
<organism evidence="7 8">
    <name type="scientific">Zingiber officinale</name>
    <name type="common">Ginger</name>
    <name type="synonym">Amomum zingiber</name>
    <dbReference type="NCBI Taxonomy" id="94328"/>
    <lineage>
        <taxon>Eukaryota</taxon>
        <taxon>Viridiplantae</taxon>
        <taxon>Streptophyta</taxon>
        <taxon>Embryophyta</taxon>
        <taxon>Tracheophyta</taxon>
        <taxon>Spermatophyta</taxon>
        <taxon>Magnoliopsida</taxon>
        <taxon>Liliopsida</taxon>
        <taxon>Zingiberales</taxon>
        <taxon>Zingiberaceae</taxon>
        <taxon>Zingiber</taxon>
    </lineage>
</organism>
<name>A0A8J5HSQ8_ZINOF</name>
<dbReference type="PANTHER" id="PTHR42647:SF22">
    <property type="entry name" value="BOI-RELATED E3 UBIQUITIN-PROTEIN LIGASE 2-RELATED"/>
    <property type="match status" value="1"/>
</dbReference>
<keyword evidence="2 4" id="KW-0863">Zinc-finger</keyword>
<dbReference type="GO" id="GO:0004842">
    <property type="term" value="F:ubiquitin-protein transferase activity"/>
    <property type="evidence" value="ECO:0007669"/>
    <property type="project" value="TreeGrafter"/>
</dbReference>
<sequence length="230" mass="25884">MFQPFEQPRQQEVFPSSSAPAFHPTPYLLDQSLLLDMTISVASLMQTYQGEMHQFVQLQNQRLVQTLLEQRNQHVESLLNNFQAKVAVLLKAKDDELTIAMMRQQELQEKLKTAEESKAMWESIAKQNEAQILSLRTVLQQIQQPQFSTNSGGAPISISSNSRMEVKKEMKPTKDGNDKIILPCKCCGSRNACQLLLPCRHLCTCKQCTDSLTACPVCSSKIAVNSKVLL</sequence>
<evidence type="ECO:0000256" key="4">
    <source>
        <dbReference type="PROSITE-ProRule" id="PRU00175"/>
    </source>
</evidence>
<keyword evidence="1" id="KW-0479">Metal-binding</keyword>
<gene>
    <name evidence="7" type="ORF">ZIOFF_016419</name>
</gene>
<feature type="coiled-coil region" evidence="5">
    <location>
        <begin position="97"/>
        <end position="124"/>
    </location>
</feature>
<dbReference type="EMBL" id="JACMSC010000004">
    <property type="protein sequence ID" value="KAG6526434.1"/>
    <property type="molecule type" value="Genomic_DNA"/>
</dbReference>
<dbReference type="PANTHER" id="PTHR42647">
    <property type="entry name" value="SBP (S-RIBONUCLEASE BINDING PROTEIN) FAMILY PROTEIN"/>
    <property type="match status" value="1"/>
</dbReference>
<dbReference type="InterPro" id="IPR013083">
    <property type="entry name" value="Znf_RING/FYVE/PHD"/>
</dbReference>
<dbReference type="Pfam" id="PF13920">
    <property type="entry name" value="zf-C3HC4_3"/>
    <property type="match status" value="1"/>
</dbReference>
<dbReference type="AlphaFoldDB" id="A0A8J5HSQ8"/>
<evidence type="ECO:0000259" key="6">
    <source>
        <dbReference type="PROSITE" id="PS50089"/>
    </source>
</evidence>
<evidence type="ECO:0000256" key="1">
    <source>
        <dbReference type="ARBA" id="ARBA00022723"/>
    </source>
</evidence>
<dbReference type="CDD" id="cd16649">
    <property type="entry name" value="mRING-HC-C3HC5_CGRF1-like"/>
    <property type="match status" value="1"/>
</dbReference>
<dbReference type="Proteomes" id="UP000734854">
    <property type="component" value="Unassembled WGS sequence"/>
</dbReference>